<comment type="caution">
    <text evidence="15">The sequence shown here is derived from an EMBL/GenBank/DDBJ whole genome shotgun (WGS) entry which is preliminary data.</text>
</comment>
<evidence type="ECO:0000256" key="7">
    <source>
        <dbReference type="ARBA" id="ARBA00023136"/>
    </source>
</evidence>
<proteinExistence type="inferred from homology"/>
<dbReference type="CDD" id="cd19438">
    <property type="entry name" value="lipocalin_Blc-like"/>
    <property type="match status" value="1"/>
</dbReference>
<dbReference type="GO" id="GO:0009279">
    <property type="term" value="C:cell outer membrane"/>
    <property type="evidence" value="ECO:0007669"/>
    <property type="project" value="UniProtKB-SubCell"/>
</dbReference>
<evidence type="ECO:0000256" key="4">
    <source>
        <dbReference type="ARBA" id="ARBA00011738"/>
    </source>
</evidence>
<feature type="domain" description="Lipocalin/cytosolic fatty-acid binding" evidence="14">
    <location>
        <begin position="49"/>
        <end position="187"/>
    </location>
</feature>
<gene>
    <name evidence="15" type="ORF">HXW94_10845</name>
</gene>
<comment type="subunit">
    <text evidence="4">Homodimer.</text>
</comment>
<dbReference type="PROSITE" id="PS00213">
    <property type="entry name" value="LIPOCALIN"/>
    <property type="match status" value="1"/>
</dbReference>
<keyword evidence="7 13" id="KW-0472">Membrane</keyword>
<evidence type="ECO:0000256" key="2">
    <source>
        <dbReference type="ARBA" id="ARBA00004635"/>
    </source>
</evidence>
<dbReference type="EMBL" id="JACADJ010000035">
    <property type="protein sequence ID" value="NWH05479.1"/>
    <property type="molecule type" value="Genomic_DNA"/>
</dbReference>
<keyword evidence="5" id="KW-0732">Signal</keyword>
<keyword evidence="10" id="KW-0449">Lipoprotein</keyword>
<dbReference type="PRINTS" id="PR01171">
    <property type="entry name" value="BCTLIPOCALIN"/>
</dbReference>
<accession>A0A850SWF8</accession>
<comment type="similarity">
    <text evidence="3">Belongs to the calycin superfamily. Lipocalin family.</text>
</comment>
<keyword evidence="13" id="KW-0812">Transmembrane</keyword>
<dbReference type="Proteomes" id="UP000553343">
    <property type="component" value="Unassembled WGS sequence"/>
</dbReference>
<dbReference type="PANTHER" id="PTHR10612">
    <property type="entry name" value="APOLIPOPROTEIN D"/>
    <property type="match status" value="1"/>
</dbReference>
<dbReference type="Pfam" id="PF08212">
    <property type="entry name" value="Lipocalin_2"/>
    <property type="match status" value="1"/>
</dbReference>
<keyword evidence="6" id="KW-0446">Lipid-binding</keyword>
<organism evidence="15 16">
    <name type="scientific">Desulfobacter latus</name>
    <dbReference type="NCBI Taxonomy" id="2292"/>
    <lineage>
        <taxon>Bacteria</taxon>
        <taxon>Pseudomonadati</taxon>
        <taxon>Thermodesulfobacteriota</taxon>
        <taxon>Desulfobacteria</taxon>
        <taxon>Desulfobacterales</taxon>
        <taxon>Desulfobacteraceae</taxon>
        <taxon>Desulfobacter</taxon>
    </lineage>
</organism>
<dbReference type="GO" id="GO:0006950">
    <property type="term" value="P:response to stress"/>
    <property type="evidence" value="ECO:0007669"/>
    <property type="project" value="UniProtKB-ARBA"/>
</dbReference>
<dbReference type="InterPro" id="IPR012674">
    <property type="entry name" value="Calycin"/>
</dbReference>
<dbReference type="InterPro" id="IPR022272">
    <property type="entry name" value="Lipocalin_CS"/>
</dbReference>
<evidence type="ECO:0000313" key="16">
    <source>
        <dbReference type="Proteomes" id="UP000553343"/>
    </source>
</evidence>
<keyword evidence="16" id="KW-1185">Reference proteome</keyword>
<dbReference type="SUPFAM" id="SSF50814">
    <property type="entry name" value="Lipocalins"/>
    <property type="match status" value="1"/>
</dbReference>
<dbReference type="FunFam" id="2.40.128.20:FF:000002">
    <property type="entry name" value="Outer membrane lipoprotein Blc"/>
    <property type="match status" value="1"/>
</dbReference>
<dbReference type="Gene3D" id="2.40.128.20">
    <property type="match status" value="1"/>
</dbReference>
<comment type="subcellular location">
    <subcellularLocation>
        <location evidence="1">Cell outer membrane</location>
    </subcellularLocation>
    <subcellularLocation>
        <location evidence="2">Membrane</location>
        <topology evidence="2">Lipid-anchor</topology>
    </subcellularLocation>
</comment>
<name>A0A850SWF8_9BACT</name>
<dbReference type="PROSITE" id="PS51257">
    <property type="entry name" value="PROKAR_LIPOPROTEIN"/>
    <property type="match status" value="1"/>
</dbReference>
<comment type="function">
    <text evidence="11">Involved in the storage or transport of lipids necessary for membrane maintenance under stressful conditions. Displays a binding preference for lysophospholipids.</text>
</comment>
<keyword evidence="13" id="KW-1133">Transmembrane helix</keyword>
<evidence type="ECO:0000259" key="14">
    <source>
        <dbReference type="Pfam" id="PF08212"/>
    </source>
</evidence>
<evidence type="ECO:0000256" key="11">
    <source>
        <dbReference type="ARBA" id="ARBA00057024"/>
    </source>
</evidence>
<evidence type="ECO:0000256" key="1">
    <source>
        <dbReference type="ARBA" id="ARBA00004442"/>
    </source>
</evidence>
<dbReference type="InterPro" id="IPR002446">
    <property type="entry name" value="Lipocalin_bac"/>
</dbReference>
<reference evidence="15 16" key="1">
    <citation type="submission" date="2020-06" db="EMBL/GenBank/DDBJ databases">
        <title>High-quality draft genome of sulfate reducer Desulfobacter latus type strain AcrS2 isolated from marine sediment.</title>
        <authorList>
            <person name="Hoppe M."/>
            <person name="Larsen C.K."/>
            <person name="Marshall I.P.G."/>
            <person name="Schramm A."/>
            <person name="Marietou A.G."/>
        </authorList>
    </citation>
    <scope>NUCLEOTIDE SEQUENCE [LARGE SCALE GENOMIC DNA]</scope>
    <source>
        <strain evidence="15 16">AcRS2</strain>
    </source>
</reference>
<evidence type="ECO:0000256" key="6">
    <source>
        <dbReference type="ARBA" id="ARBA00023121"/>
    </source>
</evidence>
<sequence length="204" mass="23030">MSRTKNIFSQKPTNIKKISILFFILLGGCIGIAGCTGIPENVKPVNNFKLEKYLGTWYEIARLDHSFERGLSHVTADYTLRNDGGINVINRGYSAKKGTWKEAQGKAYFVEDSDLGYLKVSFFGPFYGSYIIFELDHKDYQYSLVCGPDKSYLWILGRKPIMKKEVTAALLKKAAAAGFDISRLIFVDHEKLAPGHIFGHTNFR</sequence>
<keyword evidence="9" id="KW-0998">Cell outer membrane</keyword>
<evidence type="ECO:0000256" key="9">
    <source>
        <dbReference type="ARBA" id="ARBA00023237"/>
    </source>
</evidence>
<evidence type="ECO:0000256" key="13">
    <source>
        <dbReference type="SAM" id="Phobius"/>
    </source>
</evidence>
<feature type="transmembrane region" description="Helical" evidence="13">
    <location>
        <begin position="20"/>
        <end position="39"/>
    </location>
</feature>
<dbReference type="AlphaFoldDB" id="A0A850SWF8"/>
<evidence type="ECO:0000256" key="3">
    <source>
        <dbReference type="ARBA" id="ARBA00006889"/>
    </source>
</evidence>
<keyword evidence="8" id="KW-0564">Palmitate</keyword>
<evidence type="ECO:0000256" key="8">
    <source>
        <dbReference type="ARBA" id="ARBA00023139"/>
    </source>
</evidence>
<dbReference type="InterPro" id="IPR000566">
    <property type="entry name" value="Lipocln_cytosolic_FA-bd_dom"/>
</dbReference>
<dbReference type="InterPro" id="IPR047202">
    <property type="entry name" value="Lipocalin_Blc-like_dom"/>
</dbReference>
<evidence type="ECO:0000313" key="15">
    <source>
        <dbReference type="EMBL" id="NWH05479.1"/>
    </source>
</evidence>
<dbReference type="PANTHER" id="PTHR10612:SF34">
    <property type="entry name" value="APOLIPOPROTEIN D"/>
    <property type="match status" value="1"/>
</dbReference>
<evidence type="ECO:0000256" key="5">
    <source>
        <dbReference type="ARBA" id="ARBA00022729"/>
    </source>
</evidence>
<protein>
    <recommendedName>
        <fullName evidence="12">Outer membrane lipoprotein Blc</fullName>
    </recommendedName>
</protein>
<dbReference type="GO" id="GO:0008289">
    <property type="term" value="F:lipid binding"/>
    <property type="evidence" value="ECO:0007669"/>
    <property type="project" value="UniProtKB-KW"/>
</dbReference>
<evidence type="ECO:0000256" key="12">
    <source>
        <dbReference type="ARBA" id="ARBA00071217"/>
    </source>
</evidence>
<evidence type="ECO:0000256" key="10">
    <source>
        <dbReference type="ARBA" id="ARBA00023288"/>
    </source>
</evidence>